<accession>A0A9D4U6K9</accession>
<proteinExistence type="predicted"/>
<gene>
    <name evidence="2" type="ORF">GOP47_0022501</name>
</gene>
<reference evidence="2" key="1">
    <citation type="submission" date="2021-01" db="EMBL/GenBank/DDBJ databases">
        <title>Adiantum capillus-veneris genome.</title>
        <authorList>
            <person name="Fang Y."/>
            <person name="Liao Q."/>
        </authorList>
    </citation>
    <scope>NUCLEOTIDE SEQUENCE</scope>
    <source>
        <strain evidence="2">H3</strain>
        <tissue evidence="2">Leaf</tissue>
    </source>
</reference>
<feature type="compositionally biased region" description="Basic and acidic residues" evidence="1">
    <location>
        <begin position="27"/>
        <end position="37"/>
    </location>
</feature>
<protein>
    <submittedName>
        <fullName evidence="2">Uncharacterized protein</fullName>
    </submittedName>
</protein>
<feature type="compositionally biased region" description="Basic and acidic residues" evidence="1">
    <location>
        <begin position="49"/>
        <end position="69"/>
    </location>
</feature>
<dbReference type="EMBL" id="JABFUD020000022">
    <property type="protein sequence ID" value="KAI5061962.1"/>
    <property type="molecule type" value="Genomic_DNA"/>
</dbReference>
<dbReference type="Proteomes" id="UP000886520">
    <property type="component" value="Chromosome 22"/>
</dbReference>
<name>A0A9D4U6K9_ADICA</name>
<evidence type="ECO:0000313" key="3">
    <source>
        <dbReference type="Proteomes" id="UP000886520"/>
    </source>
</evidence>
<comment type="caution">
    <text evidence="2">The sequence shown here is derived from an EMBL/GenBank/DDBJ whole genome shotgun (WGS) entry which is preliminary data.</text>
</comment>
<evidence type="ECO:0000256" key="1">
    <source>
        <dbReference type="SAM" id="MobiDB-lite"/>
    </source>
</evidence>
<dbReference type="AlphaFoldDB" id="A0A9D4U6K9"/>
<evidence type="ECO:0000313" key="2">
    <source>
        <dbReference type="EMBL" id="KAI5061962.1"/>
    </source>
</evidence>
<keyword evidence="3" id="KW-1185">Reference proteome</keyword>
<organism evidence="2 3">
    <name type="scientific">Adiantum capillus-veneris</name>
    <name type="common">Maidenhair fern</name>
    <dbReference type="NCBI Taxonomy" id="13818"/>
    <lineage>
        <taxon>Eukaryota</taxon>
        <taxon>Viridiplantae</taxon>
        <taxon>Streptophyta</taxon>
        <taxon>Embryophyta</taxon>
        <taxon>Tracheophyta</taxon>
        <taxon>Polypodiopsida</taxon>
        <taxon>Polypodiidae</taxon>
        <taxon>Polypodiales</taxon>
        <taxon>Pteridineae</taxon>
        <taxon>Pteridaceae</taxon>
        <taxon>Vittarioideae</taxon>
        <taxon>Adiantum</taxon>
    </lineage>
</organism>
<feature type="region of interest" description="Disordered" evidence="1">
    <location>
        <begin position="1"/>
        <end position="78"/>
    </location>
</feature>
<sequence length="171" mass="17581">MGTAGMRHAGSGKRGQPTADGGMGEQQRGRHLLDRGSTRACSRGGSATVEERGCQGRPAEAKGLEREGKASSWTARSPSTGLACIALSPSTGVASQLASTRTTLASPRLISSPSTGTPSPLMLRSQASLTGQFMHRSQAFLISTAHGGEVEHTMEATHGLGGDAVMAHPKM</sequence>